<keyword evidence="5" id="KW-1185">Reference proteome</keyword>
<keyword evidence="2" id="KW-0812">Transmembrane</keyword>
<feature type="transmembrane region" description="Helical" evidence="2">
    <location>
        <begin position="214"/>
        <end position="232"/>
    </location>
</feature>
<dbReference type="InterPro" id="IPR036938">
    <property type="entry name" value="PAP2/HPO_sf"/>
</dbReference>
<feature type="compositionally biased region" description="Low complexity" evidence="1">
    <location>
        <begin position="21"/>
        <end position="39"/>
    </location>
</feature>
<gene>
    <name evidence="4" type="ORF">D5S19_05565</name>
</gene>
<dbReference type="Pfam" id="PF01569">
    <property type="entry name" value="PAP2"/>
    <property type="match status" value="1"/>
</dbReference>
<dbReference type="Gene3D" id="1.20.144.10">
    <property type="entry name" value="Phosphatidic acid phosphatase type 2/haloperoxidase"/>
    <property type="match status" value="1"/>
</dbReference>
<sequence>MSASPVNGTDSASALLTEGRAGAPDLQPAAAAPEDAPPAGNSHPATGKIEISSSSIGCSSERGCRTVLFDVVNGLAGHSAVLDAVMKFVAGPLIYVLAGAGALVVLAAMRGRTRGENLWLAGQAGATLALGFLVNRVLRAFAVHGRPFESRPVHQLVEHEAGVSFPSNHATAALTIAFVAGFFVSRRWGWTLGGPAALVAISRVYVGVHWPSDIICGALVGLLATLVVRWAAPRVRNWGEARFAKADPPSTEDTVDDTVVIPRVRVRRSEAETEVFERVR</sequence>
<keyword evidence="2" id="KW-0472">Membrane</keyword>
<dbReference type="InterPro" id="IPR000326">
    <property type="entry name" value="PAP2/HPO"/>
</dbReference>
<keyword evidence="2" id="KW-1133">Transmembrane helix</keyword>
<dbReference type="AlphaFoldDB" id="A0A419I9A2"/>
<reference evidence="4 5" key="1">
    <citation type="submission" date="2018-09" db="EMBL/GenBank/DDBJ databases">
        <title>YIM PH 21725 draft genome.</title>
        <authorList>
            <person name="Miao C."/>
        </authorList>
    </citation>
    <scope>NUCLEOTIDE SEQUENCE [LARGE SCALE GENOMIC DNA]</scope>
    <source>
        <strain evidence="5">YIM PH21725</strain>
    </source>
</reference>
<comment type="caution">
    <text evidence="4">The sequence shown here is derived from an EMBL/GenBank/DDBJ whole genome shotgun (WGS) entry which is preliminary data.</text>
</comment>
<evidence type="ECO:0000256" key="1">
    <source>
        <dbReference type="SAM" id="MobiDB-lite"/>
    </source>
</evidence>
<dbReference type="SUPFAM" id="SSF48317">
    <property type="entry name" value="Acid phosphatase/Vanadium-dependent haloperoxidase"/>
    <property type="match status" value="1"/>
</dbReference>
<feature type="transmembrane region" description="Helical" evidence="2">
    <location>
        <begin position="190"/>
        <end position="208"/>
    </location>
</feature>
<evidence type="ECO:0000313" key="5">
    <source>
        <dbReference type="Proteomes" id="UP000285112"/>
    </source>
</evidence>
<dbReference type="PANTHER" id="PTHR14969">
    <property type="entry name" value="SPHINGOSINE-1-PHOSPHATE PHOSPHOHYDROLASE"/>
    <property type="match status" value="1"/>
</dbReference>
<dbReference type="SMART" id="SM00014">
    <property type="entry name" value="acidPPc"/>
    <property type="match status" value="1"/>
</dbReference>
<accession>A0A419I9A2</accession>
<dbReference type="Proteomes" id="UP000285112">
    <property type="component" value="Unassembled WGS sequence"/>
</dbReference>
<feature type="domain" description="Phosphatidic acid phosphatase type 2/haloperoxidase" evidence="3">
    <location>
        <begin position="121"/>
        <end position="229"/>
    </location>
</feature>
<dbReference type="EMBL" id="QZFV01000061">
    <property type="protein sequence ID" value="RJQ89132.1"/>
    <property type="molecule type" value="Genomic_DNA"/>
</dbReference>
<proteinExistence type="predicted"/>
<evidence type="ECO:0000256" key="2">
    <source>
        <dbReference type="SAM" id="Phobius"/>
    </source>
</evidence>
<feature type="compositionally biased region" description="Polar residues" evidence="1">
    <location>
        <begin position="1"/>
        <end position="14"/>
    </location>
</feature>
<protein>
    <submittedName>
        <fullName evidence="4">Phosphatase PAP2 family protein</fullName>
    </submittedName>
</protein>
<feature type="region of interest" description="Disordered" evidence="1">
    <location>
        <begin position="1"/>
        <end position="46"/>
    </location>
</feature>
<evidence type="ECO:0000313" key="4">
    <source>
        <dbReference type="EMBL" id="RJQ89132.1"/>
    </source>
</evidence>
<feature type="transmembrane region" description="Helical" evidence="2">
    <location>
        <begin position="120"/>
        <end position="143"/>
    </location>
</feature>
<organism evidence="4 5">
    <name type="scientific">Amycolatopsis panacis</name>
    <dbReference type="NCBI Taxonomy" id="2340917"/>
    <lineage>
        <taxon>Bacteria</taxon>
        <taxon>Bacillati</taxon>
        <taxon>Actinomycetota</taxon>
        <taxon>Actinomycetes</taxon>
        <taxon>Pseudonocardiales</taxon>
        <taxon>Pseudonocardiaceae</taxon>
        <taxon>Amycolatopsis</taxon>
    </lineage>
</organism>
<name>A0A419I9A2_9PSEU</name>
<feature type="transmembrane region" description="Helical" evidence="2">
    <location>
        <begin position="163"/>
        <end position="183"/>
    </location>
</feature>
<dbReference type="PANTHER" id="PTHR14969:SF13">
    <property type="entry name" value="AT30094P"/>
    <property type="match status" value="1"/>
</dbReference>
<evidence type="ECO:0000259" key="3">
    <source>
        <dbReference type="SMART" id="SM00014"/>
    </source>
</evidence>
<feature type="transmembrane region" description="Helical" evidence="2">
    <location>
        <begin position="88"/>
        <end position="108"/>
    </location>
</feature>